<reference evidence="1" key="1">
    <citation type="submission" date="2021-06" db="EMBL/GenBank/DDBJ databases">
        <authorList>
            <person name="Kallberg Y."/>
            <person name="Tangrot J."/>
            <person name="Rosling A."/>
        </authorList>
    </citation>
    <scope>NUCLEOTIDE SEQUENCE</scope>
    <source>
        <strain evidence="1">IN212</strain>
    </source>
</reference>
<gene>
    <name evidence="1" type="ORF">RFULGI_LOCUS17856</name>
</gene>
<proteinExistence type="predicted"/>
<feature type="non-terminal residue" evidence="1">
    <location>
        <position position="1"/>
    </location>
</feature>
<sequence>LTIRVIPHHNIQIISATVDEPSVFDAGHLLPAVVVKMDLETCSSFTDVS</sequence>
<accession>A0A9N9P9J0</accession>
<dbReference type="AlphaFoldDB" id="A0A9N9P9J0"/>
<dbReference type="EMBL" id="CAJVPZ010073366">
    <property type="protein sequence ID" value="CAG8802228.1"/>
    <property type="molecule type" value="Genomic_DNA"/>
</dbReference>
<name>A0A9N9P9J0_9GLOM</name>
<comment type="caution">
    <text evidence="1">The sequence shown here is derived from an EMBL/GenBank/DDBJ whole genome shotgun (WGS) entry which is preliminary data.</text>
</comment>
<organism evidence="1 2">
    <name type="scientific">Racocetra fulgida</name>
    <dbReference type="NCBI Taxonomy" id="60492"/>
    <lineage>
        <taxon>Eukaryota</taxon>
        <taxon>Fungi</taxon>
        <taxon>Fungi incertae sedis</taxon>
        <taxon>Mucoromycota</taxon>
        <taxon>Glomeromycotina</taxon>
        <taxon>Glomeromycetes</taxon>
        <taxon>Diversisporales</taxon>
        <taxon>Gigasporaceae</taxon>
        <taxon>Racocetra</taxon>
    </lineage>
</organism>
<protein>
    <submittedName>
        <fullName evidence="1">14925_t:CDS:1</fullName>
    </submittedName>
</protein>
<feature type="non-terminal residue" evidence="1">
    <location>
        <position position="49"/>
    </location>
</feature>
<dbReference type="Proteomes" id="UP000789396">
    <property type="component" value="Unassembled WGS sequence"/>
</dbReference>
<evidence type="ECO:0000313" key="2">
    <source>
        <dbReference type="Proteomes" id="UP000789396"/>
    </source>
</evidence>
<keyword evidence="2" id="KW-1185">Reference proteome</keyword>
<evidence type="ECO:0000313" key="1">
    <source>
        <dbReference type="EMBL" id="CAG8802228.1"/>
    </source>
</evidence>